<evidence type="ECO:0000259" key="3">
    <source>
        <dbReference type="SMART" id="SM00829"/>
    </source>
</evidence>
<dbReference type="SUPFAM" id="SSF51735">
    <property type="entry name" value="NAD(P)-binding Rossmann-fold domains"/>
    <property type="match status" value="1"/>
</dbReference>
<dbReference type="Proteomes" id="UP000612456">
    <property type="component" value="Unassembled WGS sequence"/>
</dbReference>
<gene>
    <name evidence="4" type="ORF">GCM10010911_25790</name>
</gene>
<dbReference type="CDD" id="cd08271">
    <property type="entry name" value="MDR5"/>
    <property type="match status" value="1"/>
</dbReference>
<dbReference type="GO" id="GO:0070402">
    <property type="term" value="F:NADPH binding"/>
    <property type="evidence" value="ECO:0007669"/>
    <property type="project" value="TreeGrafter"/>
</dbReference>
<keyword evidence="1" id="KW-0521">NADP</keyword>
<dbReference type="Gene3D" id="3.40.50.720">
    <property type="entry name" value="NAD(P)-binding Rossmann-like Domain"/>
    <property type="match status" value="1"/>
</dbReference>
<dbReference type="GO" id="GO:0008270">
    <property type="term" value="F:zinc ion binding"/>
    <property type="evidence" value="ECO:0007669"/>
    <property type="project" value="InterPro"/>
</dbReference>
<dbReference type="SMART" id="SM00829">
    <property type="entry name" value="PKS_ER"/>
    <property type="match status" value="1"/>
</dbReference>
<dbReference type="InterPro" id="IPR013149">
    <property type="entry name" value="ADH-like_C"/>
</dbReference>
<dbReference type="InterPro" id="IPR011032">
    <property type="entry name" value="GroES-like_sf"/>
</dbReference>
<reference evidence="4" key="2">
    <citation type="submission" date="2020-09" db="EMBL/GenBank/DDBJ databases">
        <authorList>
            <person name="Sun Q."/>
            <person name="Zhou Y."/>
        </authorList>
    </citation>
    <scope>NUCLEOTIDE SEQUENCE</scope>
    <source>
        <strain evidence="4">CGMCC 1.15178</strain>
    </source>
</reference>
<evidence type="ECO:0000256" key="1">
    <source>
        <dbReference type="ARBA" id="ARBA00022857"/>
    </source>
</evidence>
<evidence type="ECO:0000313" key="4">
    <source>
        <dbReference type="EMBL" id="GGD66871.1"/>
    </source>
</evidence>
<keyword evidence="5" id="KW-1185">Reference proteome</keyword>
<name>A0A916YYN9_9BACL</name>
<keyword evidence="2" id="KW-0560">Oxidoreductase</keyword>
<dbReference type="GO" id="GO:0035925">
    <property type="term" value="F:mRNA 3'-UTR AU-rich region binding"/>
    <property type="evidence" value="ECO:0007669"/>
    <property type="project" value="TreeGrafter"/>
</dbReference>
<dbReference type="GO" id="GO:0005829">
    <property type="term" value="C:cytosol"/>
    <property type="evidence" value="ECO:0007669"/>
    <property type="project" value="TreeGrafter"/>
</dbReference>
<dbReference type="InterPro" id="IPR013154">
    <property type="entry name" value="ADH-like_N"/>
</dbReference>
<evidence type="ECO:0000256" key="2">
    <source>
        <dbReference type="ARBA" id="ARBA00023002"/>
    </source>
</evidence>
<reference evidence="4" key="1">
    <citation type="journal article" date="2014" name="Int. J. Syst. Evol. Microbiol.">
        <title>Complete genome sequence of Corynebacterium casei LMG S-19264T (=DSM 44701T), isolated from a smear-ripened cheese.</title>
        <authorList>
            <consortium name="US DOE Joint Genome Institute (JGI-PGF)"/>
            <person name="Walter F."/>
            <person name="Albersmeier A."/>
            <person name="Kalinowski J."/>
            <person name="Ruckert C."/>
        </authorList>
    </citation>
    <scope>NUCLEOTIDE SEQUENCE</scope>
    <source>
        <strain evidence="4">CGMCC 1.15178</strain>
    </source>
</reference>
<dbReference type="PANTHER" id="PTHR48106:SF7">
    <property type="entry name" value="DEHYDROGENASE, ZINC-CONTAINING, PUTATIVE (AFU_ORTHOLOGUE AFUA_5G10220)-RELATED"/>
    <property type="match status" value="1"/>
</dbReference>
<dbReference type="InterPro" id="IPR002364">
    <property type="entry name" value="Quin_OxRdtase/zeta-crystal_CS"/>
</dbReference>
<dbReference type="Pfam" id="PF08240">
    <property type="entry name" value="ADH_N"/>
    <property type="match status" value="1"/>
</dbReference>
<dbReference type="Pfam" id="PF00107">
    <property type="entry name" value="ADH_zinc_N"/>
    <property type="match status" value="1"/>
</dbReference>
<organism evidence="4 5">
    <name type="scientific">Paenibacillus nasutitermitis</name>
    <dbReference type="NCBI Taxonomy" id="1652958"/>
    <lineage>
        <taxon>Bacteria</taxon>
        <taxon>Bacillati</taxon>
        <taxon>Bacillota</taxon>
        <taxon>Bacilli</taxon>
        <taxon>Bacillales</taxon>
        <taxon>Paenibacillaceae</taxon>
        <taxon>Paenibacillus</taxon>
    </lineage>
</organism>
<dbReference type="AlphaFoldDB" id="A0A916YYN9"/>
<evidence type="ECO:0000313" key="5">
    <source>
        <dbReference type="Proteomes" id="UP000612456"/>
    </source>
</evidence>
<sequence>MKALVWNRPGKPESLEFTELADPVAGPGEIKVKVIASGLNPVDYKVALNGHPAWVYPFVPGVDVAGEVVELGEGVSKWQIGDRVVYHGDLARPGGFAEYSVTTAHTVARIPEGISFVEAAAFPCAGLTAYQALFRKMHIREGQSILIHAGAGGVGGYAIQLAKLAGASIILTTASQKSMEHVKDLGADIGIDYNKEDVYSRVKEITGGSGVDLILNSLNRATAQEDLNVLKFGGQLACIAGAPEIVADFQPSTKSFTLHKLMLGGAHGSGIREAEEELAAMADEFMALMLEKKIKSMMSEIITMEQLPDALTRLSKRHVIGKLVLLL</sequence>
<dbReference type="EMBL" id="BMHP01000002">
    <property type="protein sequence ID" value="GGD66871.1"/>
    <property type="molecule type" value="Genomic_DNA"/>
</dbReference>
<protein>
    <submittedName>
        <fullName evidence="4">Alcohol dehydrogenase</fullName>
    </submittedName>
</protein>
<dbReference type="RefSeq" id="WP_188992368.1">
    <property type="nucleotide sequence ID" value="NZ_BMHP01000002.1"/>
</dbReference>
<proteinExistence type="predicted"/>
<dbReference type="PANTHER" id="PTHR48106">
    <property type="entry name" value="QUINONE OXIDOREDUCTASE PIG3-RELATED"/>
    <property type="match status" value="1"/>
</dbReference>
<dbReference type="InterPro" id="IPR020843">
    <property type="entry name" value="ER"/>
</dbReference>
<dbReference type="PROSITE" id="PS01162">
    <property type="entry name" value="QOR_ZETA_CRYSTAL"/>
    <property type="match status" value="1"/>
</dbReference>
<dbReference type="Gene3D" id="3.90.180.10">
    <property type="entry name" value="Medium-chain alcohol dehydrogenases, catalytic domain"/>
    <property type="match status" value="1"/>
</dbReference>
<dbReference type="SUPFAM" id="SSF50129">
    <property type="entry name" value="GroES-like"/>
    <property type="match status" value="1"/>
</dbReference>
<accession>A0A916YYN9</accession>
<dbReference type="GO" id="GO:0003960">
    <property type="term" value="F:quinone reductase (NADPH) activity"/>
    <property type="evidence" value="ECO:0007669"/>
    <property type="project" value="TreeGrafter"/>
</dbReference>
<comment type="caution">
    <text evidence="4">The sequence shown here is derived from an EMBL/GenBank/DDBJ whole genome shotgun (WGS) entry which is preliminary data.</text>
</comment>
<feature type="domain" description="Enoyl reductase (ER)" evidence="3">
    <location>
        <begin position="10"/>
        <end position="325"/>
    </location>
</feature>
<dbReference type="InterPro" id="IPR036291">
    <property type="entry name" value="NAD(P)-bd_dom_sf"/>
</dbReference>